<gene>
    <name evidence="2" type="ORF">Pgy4_13736</name>
</gene>
<reference evidence="2 3" key="1">
    <citation type="journal article" date="2011" name="PLoS Pathog.">
        <title>Dynamic evolution of pathogenicity revealed by sequencing and comparative genomics of 19 Pseudomonas syringae isolates.</title>
        <authorList>
            <person name="Baltrus D.A."/>
            <person name="Nishimura M.T."/>
            <person name="Romanchuk A."/>
            <person name="Chang J.H."/>
            <person name="Mukhtar M.S."/>
            <person name="Cherkis K."/>
            <person name="Roach J."/>
            <person name="Grant S.R."/>
            <person name="Jones C.D."/>
            <person name="Dangl J.L."/>
        </authorList>
    </citation>
    <scope>NUCLEOTIDE SEQUENCE [LARGE SCALE GENOMIC DNA]</scope>
    <source>
        <strain evidence="3">race 4</strain>
    </source>
</reference>
<proteinExistence type="predicted"/>
<organism evidence="2 3">
    <name type="scientific">Pseudomonas savastanoi pv. glycinea str. race 4</name>
    <dbReference type="NCBI Taxonomy" id="875330"/>
    <lineage>
        <taxon>Bacteria</taxon>
        <taxon>Pseudomonadati</taxon>
        <taxon>Pseudomonadota</taxon>
        <taxon>Gammaproteobacteria</taxon>
        <taxon>Pseudomonadales</taxon>
        <taxon>Pseudomonadaceae</taxon>
        <taxon>Pseudomonas</taxon>
    </lineage>
</organism>
<comment type="caution">
    <text evidence="2">The sequence shown here is derived from an EMBL/GenBank/DDBJ whole genome shotgun (WGS) entry which is preliminary data.</text>
</comment>
<accession>F3C501</accession>
<protein>
    <submittedName>
        <fullName evidence="2">Uncharacterized protein</fullName>
    </submittedName>
</protein>
<evidence type="ECO:0000256" key="1">
    <source>
        <dbReference type="SAM" id="MobiDB-lite"/>
    </source>
</evidence>
<dbReference type="AlphaFoldDB" id="F3C501"/>
<evidence type="ECO:0000313" key="2">
    <source>
        <dbReference type="EMBL" id="EGH13131.1"/>
    </source>
</evidence>
<dbReference type="Proteomes" id="UP000005466">
    <property type="component" value="Unassembled WGS sequence"/>
</dbReference>
<dbReference type="PATRIC" id="fig|875330.6.peg.2387"/>
<dbReference type="HOGENOM" id="CLU_2975964_0_0_6"/>
<feature type="region of interest" description="Disordered" evidence="1">
    <location>
        <begin position="38"/>
        <end position="58"/>
    </location>
</feature>
<dbReference type="BioCyc" id="PSYR875330:G11XH-2850-MONOMER"/>
<dbReference type="EMBL" id="ADWY01000608">
    <property type="protein sequence ID" value="EGH13131.1"/>
    <property type="molecule type" value="Genomic_DNA"/>
</dbReference>
<evidence type="ECO:0000313" key="3">
    <source>
        <dbReference type="Proteomes" id="UP000005466"/>
    </source>
</evidence>
<name>F3C501_PSESG</name>
<sequence>MLIPGLIEEGKQETRVDRFSDHLRDYLTQYEIDGVENGDIYDVPDSEWSGAEETTIAS</sequence>